<feature type="non-terminal residue" evidence="5">
    <location>
        <position position="80"/>
    </location>
</feature>
<comment type="caution">
    <text evidence="5">The sequence shown here is derived from an EMBL/GenBank/DDBJ whole genome shotgun (WGS) entry which is preliminary data.</text>
</comment>
<dbReference type="InterPro" id="IPR002401">
    <property type="entry name" value="Cyt_P450_E_grp-I"/>
</dbReference>
<evidence type="ECO:0000256" key="1">
    <source>
        <dbReference type="ARBA" id="ARBA00001971"/>
    </source>
</evidence>
<organism evidence="5 6">
    <name type="scientific">Chiloscyllium punctatum</name>
    <name type="common">Brownbanded bambooshark</name>
    <name type="synonym">Hemiscyllium punctatum</name>
    <dbReference type="NCBI Taxonomy" id="137246"/>
    <lineage>
        <taxon>Eukaryota</taxon>
        <taxon>Metazoa</taxon>
        <taxon>Chordata</taxon>
        <taxon>Craniata</taxon>
        <taxon>Vertebrata</taxon>
        <taxon>Chondrichthyes</taxon>
        <taxon>Elasmobranchii</taxon>
        <taxon>Galeomorphii</taxon>
        <taxon>Galeoidea</taxon>
        <taxon>Orectolobiformes</taxon>
        <taxon>Hemiscylliidae</taxon>
        <taxon>Chiloscyllium</taxon>
    </lineage>
</organism>
<dbReference type="EMBL" id="BEZZ01075751">
    <property type="protein sequence ID" value="GCC42263.1"/>
    <property type="molecule type" value="Genomic_DNA"/>
</dbReference>
<evidence type="ECO:0000256" key="2">
    <source>
        <dbReference type="ARBA" id="ARBA00010617"/>
    </source>
</evidence>
<dbReference type="GO" id="GO:0008395">
    <property type="term" value="F:steroid hydroxylase activity"/>
    <property type="evidence" value="ECO:0007669"/>
    <property type="project" value="TreeGrafter"/>
</dbReference>
<keyword evidence="6" id="KW-1185">Reference proteome</keyword>
<dbReference type="GO" id="GO:0005737">
    <property type="term" value="C:cytoplasm"/>
    <property type="evidence" value="ECO:0007669"/>
    <property type="project" value="TreeGrafter"/>
</dbReference>
<dbReference type="InterPro" id="IPR001128">
    <property type="entry name" value="Cyt_P450"/>
</dbReference>
<sequence>MVGEDCYPAYADRRKLPVLSATIAELLRLRPVVPISVMHRTTCDTSVAGYFIPKGTNVIPNLFGAHHDESKWTDPTRFRP</sequence>
<keyword evidence="4" id="KW-0408">Iron</keyword>
<evidence type="ECO:0000256" key="4">
    <source>
        <dbReference type="ARBA" id="ARBA00023004"/>
    </source>
</evidence>
<dbReference type="Gene3D" id="1.10.630.10">
    <property type="entry name" value="Cytochrome P450"/>
    <property type="match status" value="1"/>
</dbReference>
<dbReference type="OMA" id="CKYSLIC"/>
<evidence type="ECO:0000313" key="6">
    <source>
        <dbReference type="Proteomes" id="UP000287033"/>
    </source>
</evidence>
<dbReference type="InterPro" id="IPR050182">
    <property type="entry name" value="Cytochrome_P450_fam2"/>
</dbReference>
<dbReference type="PRINTS" id="PR00463">
    <property type="entry name" value="EP450I"/>
</dbReference>
<name>A0A401TI29_CHIPU</name>
<accession>A0A401TI29</accession>
<dbReference type="SUPFAM" id="SSF48264">
    <property type="entry name" value="Cytochrome P450"/>
    <property type="match status" value="1"/>
</dbReference>
<protein>
    <submittedName>
        <fullName evidence="5">Uncharacterized protein</fullName>
    </submittedName>
</protein>
<dbReference type="GO" id="GO:0016712">
    <property type="term" value="F:oxidoreductase activity, acting on paired donors, with incorporation or reduction of molecular oxygen, reduced flavin or flavoprotein as one donor, and incorporation of one atom of oxygen"/>
    <property type="evidence" value="ECO:0007669"/>
    <property type="project" value="TreeGrafter"/>
</dbReference>
<dbReference type="GO" id="GO:0020037">
    <property type="term" value="F:heme binding"/>
    <property type="evidence" value="ECO:0007669"/>
    <property type="project" value="InterPro"/>
</dbReference>
<evidence type="ECO:0000256" key="3">
    <source>
        <dbReference type="ARBA" id="ARBA00022723"/>
    </source>
</evidence>
<evidence type="ECO:0000313" key="5">
    <source>
        <dbReference type="EMBL" id="GCC42263.1"/>
    </source>
</evidence>
<dbReference type="GO" id="GO:0006082">
    <property type="term" value="P:organic acid metabolic process"/>
    <property type="evidence" value="ECO:0007669"/>
    <property type="project" value="TreeGrafter"/>
</dbReference>
<dbReference type="GO" id="GO:0005506">
    <property type="term" value="F:iron ion binding"/>
    <property type="evidence" value="ECO:0007669"/>
    <property type="project" value="InterPro"/>
</dbReference>
<reference evidence="5 6" key="1">
    <citation type="journal article" date="2018" name="Nat. Ecol. Evol.">
        <title>Shark genomes provide insights into elasmobranch evolution and the origin of vertebrates.</title>
        <authorList>
            <person name="Hara Y"/>
            <person name="Yamaguchi K"/>
            <person name="Onimaru K"/>
            <person name="Kadota M"/>
            <person name="Koyanagi M"/>
            <person name="Keeley SD"/>
            <person name="Tatsumi K"/>
            <person name="Tanaka K"/>
            <person name="Motone F"/>
            <person name="Kageyama Y"/>
            <person name="Nozu R"/>
            <person name="Adachi N"/>
            <person name="Nishimura O"/>
            <person name="Nakagawa R"/>
            <person name="Tanegashima C"/>
            <person name="Kiyatake I"/>
            <person name="Matsumoto R"/>
            <person name="Murakumo K"/>
            <person name="Nishida K"/>
            <person name="Terakita A"/>
            <person name="Kuratani S"/>
            <person name="Sato K"/>
            <person name="Hyodo S Kuraku.S."/>
        </authorList>
    </citation>
    <scope>NUCLEOTIDE SEQUENCE [LARGE SCALE GENOMIC DNA]</scope>
</reference>
<dbReference type="STRING" id="137246.A0A401TI29"/>
<comment type="similarity">
    <text evidence="2">Belongs to the cytochrome P450 family.</text>
</comment>
<dbReference type="PANTHER" id="PTHR24300">
    <property type="entry name" value="CYTOCHROME P450 508A4-RELATED"/>
    <property type="match status" value="1"/>
</dbReference>
<keyword evidence="3" id="KW-0479">Metal-binding</keyword>
<dbReference type="Pfam" id="PF00067">
    <property type="entry name" value="p450"/>
    <property type="match status" value="1"/>
</dbReference>
<comment type="cofactor">
    <cofactor evidence="1">
        <name>heme</name>
        <dbReference type="ChEBI" id="CHEBI:30413"/>
    </cofactor>
</comment>
<dbReference type="InterPro" id="IPR036396">
    <property type="entry name" value="Cyt_P450_sf"/>
</dbReference>
<gene>
    <name evidence="5" type="ORF">chiPu_0026268</name>
</gene>
<dbReference type="GO" id="GO:0006805">
    <property type="term" value="P:xenobiotic metabolic process"/>
    <property type="evidence" value="ECO:0007669"/>
    <property type="project" value="TreeGrafter"/>
</dbReference>
<proteinExistence type="inferred from homology"/>
<dbReference type="Proteomes" id="UP000287033">
    <property type="component" value="Unassembled WGS sequence"/>
</dbReference>
<dbReference type="PANTHER" id="PTHR24300:SF349">
    <property type="entry name" value="STEROID 21-HYDROXYLASE"/>
    <property type="match status" value="1"/>
</dbReference>
<dbReference type="AlphaFoldDB" id="A0A401TI29"/>
<dbReference type="OrthoDB" id="2789670at2759"/>